<sequence length="258" mass="28084">MVVHENSSSSSSTGSSSSESKPASWSSSSPQSVKKLPAGRIKLWLDTYVTAEAAARAHDAAMLALGGGRGSPTSLNLPDSAWLLAVPRMPPTWPTSAAPPSRPSRSSSAVRSLCGSRAARESERWSRAGRGSNERRPRRHGRLLRLPPVAVDDLSHSRLGYRSLDAADEGSAAVTVVVGKERRVFAVDQLVLDSYPFRVLLETVARKEEERRGKATIFVDVDAILFEHILWLACDGRSLSQLLHLDLKEIIEFYAQDA</sequence>
<evidence type="ECO:0000256" key="7">
    <source>
        <dbReference type="SAM" id="MobiDB-lite"/>
    </source>
</evidence>
<reference evidence="9" key="2">
    <citation type="submission" date="2021-12" db="EMBL/GenBank/DDBJ databases">
        <title>Resequencing data analysis of finger millet.</title>
        <authorList>
            <person name="Hatakeyama M."/>
            <person name="Aluri S."/>
            <person name="Balachadran M.T."/>
            <person name="Sivarajan S.R."/>
            <person name="Poveda L."/>
            <person name="Shimizu-Inatsugi R."/>
            <person name="Schlapbach R."/>
            <person name="Sreeman S.M."/>
            <person name="Shimizu K.K."/>
        </authorList>
    </citation>
    <scope>NUCLEOTIDE SEQUENCE</scope>
</reference>
<dbReference type="InterPro" id="IPR001471">
    <property type="entry name" value="AP2/ERF_dom"/>
</dbReference>
<evidence type="ECO:0000313" key="9">
    <source>
        <dbReference type="EMBL" id="GJN30414.1"/>
    </source>
</evidence>
<dbReference type="PANTHER" id="PTHR35296">
    <property type="entry name" value="EXPRESSED PROTEIN"/>
    <property type="match status" value="1"/>
</dbReference>
<evidence type="ECO:0000259" key="8">
    <source>
        <dbReference type="PROSITE" id="PS51032"/>
    </source>
</evidence>
<dbReference type="InterPro" id="IPR036955">
    <property type="entry name" value="AP2/ERF_dom_sf"/>
</dbReference>
<name>A0AAV5F452_ELECO</name>
<keyword evidence="5" id="KW-0804">Transcription</keyword>
<feature type="region of interest" description="Disordered" evidence="7">
    <location>
        <begin position="1"/>
        <end position="34"/>
    </location>
</feature>
<dbReference type="AlphaFoldDB" id="A0AAV5F452"/>
<feature type="compositionally biased region" description="Low complexity" evidence="7">
    <location>
        <begin position="96"/>
        <end position="117"/>
    </location>
</feature>
<evidence type="ECO:0000256" key="5">
    <source>
        <dbReference type="ARBA" id="ARBA00023163"/>
    </source>
</evidence>
<keyword evidence="6" id="KW-0539">Nucleus</keyword>
<evidence type="ECO:0000313" key="10">
    <source>
        <dbReference type="Proteomes" id="UP001054889"/>
    </source>
</evidence>
<feature type="compositionally biased region" description="Low complexity" evidence="7">
    <location>
        <begin position="7"/>
        <end position="32"/>
    </location>
</feature>
<evidence type="ECO:0000256" key="6">
    <source>
        <dbReference type="ARBA" id="ARBA00023242"/>
    </source>
</evidence>
<dbReference type="GO" id="GO:0005634">
    <property type="term" value="C:nucleus"/>
    <property type="evidence" value="ECO:0007669"/>
    <property type="project" value="UniProtKB-SubCell"/>
</dbReference>
<organism evidence="9 10">
    <name type="scientific">Eleusine coracana subsp. coracana</name>
    <dbReference type="NCBI Taxonomy" id="191504"/>
    <lineage>
        <taxon>Eukaryota</taxon>
        <taxon>Viridiplantae</taxon>
        <taxon>Streptophyta</taxon>
        <taxon>Embryophyta</taxon>
        <taxon>Tracheophyta</taxon>
        <taxon>Spermatophyta</taxon>
        <taxon>Magnoliopsida</taxon>
        <taxon>Liliopsida</taxon>
        <taxon>Poales</taxon>
        <taxon>Poaceae</taxon>
        <taxon>PACMAD clade</taxon>
        <taxon>Chloridoideae</taxon>
        <taxon>Cynodonteae</taxon>
        <taxon>Eleusininae</taxon>
        <taxon>Eleusine</taxon>
    </lineage>
</organism>
<comment type="caution">
    <text evidence="9">The sequence shown here is derived from an EMBL/GenBank/DDBJ whole genome shotgun (WGS) entry which is preliminary data.</text>
</comment>
<accession>A0AAV5F452</accession>
<proteinExistence type="inferred from homology"/>
<evidence type="ECO:0000256" key="4">
    <source>
        <dbReference type="ARBA" id="ARBA00023125"/>
    </source>
</evidence>
<evidence type="ECO:0000256" key="2">
    <source>
        <dbReference type="ARBA" id="ARBA00006974"/>
    </source>
</evidence>
<dbReference type="EMBL" id="BQKI01000082">
    <property type="protein sequence ID" value="GJN30414.1"/>
    <property type="molecule type" value="Genomic_DNA"/>
</dbReference>
<evidence type="ECO:0000256" key="1">
    <source>
        <dbReference type="ARBA" id="ARBA00004123"/>
    </source>
</evidence>
<evidence type="ECO:0000256" key="3">
    <source>
        <dbReference type="ARBA" id="ARBA00023015"/>
    </source>
</evidence>
<dbReference type="PROSITE" id="PS51032">
    <property type="entry name" value="AP2_ERF"/>
    <property type="match status" value="1"/>
</dbReference>
<dbReference type="PANTHER" id="PTHR35296:SF3">
    <property type="entry name" value="EXPRESSED PROTEIN"/>
    <property type="match status" value="1"/>
</dbReference>
<dbReference type="GO" id="GO:0003677">
    <property type="term" value="F:DNA binding"/>
    <property type="evidence" value="ECO:0007669"/>
    <property type="project" value="UniProtKB-KW"/>
</dbReference>
<dbReference type="Proteomes" id="UP001054889">
    <property type="component" value="Unassembled WGS sequence"/>
</dbReference>
<comment type="subcellular location">
    <subcellularLocation>
        <location evidence="1">Nucleus</location>
    </subcellularLocation>
</comment>
<gene>
    <name evidence="9" type="primary">gb18719</name>
    <name evidence="9" type="ORF">PR202_gb18719</name>
</gene>
<reference evidence="9" key="1">
    <citation type="journal article" date="2018" name="DNA Res.">
        <title>Multiple hybrid de novo genome assembly of finger millet, an orphan allotetraploid crop.</title>
        <authorList>
            <person name="Hatakeyama M."/>
            <person name="Aluri S."/>
            <person name="Balachadran M.T."/>
            <person name="Sivarajan S.R."/>
            <person name="Patrignani A."/>
            <person name="Gruter S."/>
            <person name="Poveda L."/>
            <person name="Shimizu-Inatsugi R."/>
            <person name="Baeten J."/>
            <person name="Francoijs K.J."/>
            <person name="Nataraja K.N."/>
            <person name="Reddy Y.A.N."/>
            <person name="Phadnis S."/>
            <person name="Ravikumar R.L."/>
            <person name="Schlapbach R."/>
            <person name="Sreeman S.M."/>
            <person name="Shimizu K.K."/>
        </authorList>
    </citation>
    <scope>NUCLEOTIDE SEQUENCE</scope>
</reference>
<keyword evidence="4" id="KW-0238">DNA-binding</keyword>
<protein>
    <recommendedName>
        <fullName evidence="8">AP2/ERF domain-containing protein</fullName>
    </recommendedName>
</protein>
<dbReference type="GO" id="GO:0009733">
    <property type="term" value="P:response to auxin"/>
    <property type="evidence" value="ECO:0007669"/>
    <property type="project" value="InterPro"/>
</dbReference>
<dbReference type="InterPro" id="IPR003676">
    <property type="entry name" value="SAUR_fam"/>
</dbReference>
<keyword evidence="10" id="KW-1185">Reference proteome</keyword>
<dbReference type="GO" id="GO:0003700">
    <property type="term" value="F:DNA-binding transcription factor activity"/>
    <property type="evidence" value="ECO:0007669"/>
    <property type="project" value="InterPro"/>
</dbReference>
<feature type="region of interest" description="Disordered" evidence="7">
    <location>
        <begin position="93"/>
        <end position="142"/>
    </location>
</feature>
<keyword evidence="3" id="KW-0805">Transcription regulation</keyword>
<comment type="similarity">
    <text evidence="2">Belongs to the ARG7 family.</text>
</comment>
<dbReference type="Gene3D" id="3.30.730.10">
    <property type="entry name" value="AP2/ERF domain"/>
    <property type="match status" value="1"/>
</dbReference>
<feature type="domain" description="AP2/ERF" evidence="8">
    <location>
        <begin position="11"/>
        <end position="78"/>
    </location>
</feature>